<dbReference type="EMBL" id="AMZH03016181">
    <property type="protein sequence ID" value="RRT44884.1"/>
    <property type="molecule type" value="Genomic_DNA"/>
</dbReference>
<evidence type="ECO:0000313" key="3">
    <source>
        <dbReference type="Proteomes" id="UP000287651"/>
    </source>
</evidence>
<keyword evidence="1" id="KW-0812">Transmembrane</keyword>
<dbReference type="AlphaFoldDB" id="A0A426XZJ9"/>
<evidence type="ECO:0000256" key="1">
    <source>
        <dbReference type="SAM" id="Phobius"/>
    </source>
</evidence>
<reference evidence="2 3" key="1">
    <citation type="journal article" date="2014" name="Agronomy (Basel)">
        <title>A Draft Genome Sequence for Ensete ventricosum, the Drought-Tolerant Tree Against Hunger.</title>
        <authorList>
            <person name="Harrison J."/>
            <person name="Moore K.A."/>
            <person name="Paszkiewicz K."/>
            <person name="Jones T."/>
            <person name="Grant M."/>
            <person name="Ambacheew D."/>
            <person name="Muzemil S."/>
            <person name="Studholme D.J."/>
        </authorList>
    </citation>
    <scope>NUCLEOTIDE SEQUENCE [LARGE SCALE GENOMIC DNA]</scope>
</reference>
<comment type="caution">
    <text evidence="2">The sequence shown here is derived from an EMBL/GenBank/DDBJ whole genome shotgun (WGS) entry which is preliminary data.</text>
</comment>
<organism evidence="2 3">
    <name type="scientific">Ensete ventricosum</name>
    <name type="common">Abyssinian banana</name>
    <name type="synonym">Musa ensete</name>
    <dbReference type="NCBI Taxonomy" id="4639"/>
    <lineage>
        <taxon>Eukaryota</taxon>
        <taxon>Viridiplantae</taxon>
        <taxon>Streptophyta</taxon>
        <taxon>Embryophyta</taxon>
        <taxon>Tracheophyta</taxon>
        <taxon>Spermatophyta</taxon>
        <taxon>Magnoliopsida</taxon>
        <taxon>Liliopsida</taxon>
        <taxon>Zingiberales</taxon>
        <taxon>Musaceae</taxon>
        <taxon>Ensete</taxon>
    </lineage>
</organism>
<sequence>QKNLDSLSPIRNAWMARDGWRYEIPWTCESESDRRSDFATELASKSGKLRKLPRLGAMVAPPQAGPFGSGLLVTPFAGVPSWGPIGAGAFILSVIGHSYLISLLPLLLTIPSYLSTTLVVLAVRRAPVGKGCRPYLC</sequence>
<feature type="non-terminal residue" evidence="2">
    <location>
        <position position="1"/>
    </location>
</feature>
<gene>
    <name evidence="2" type="ORF">B296_00046624</name>
</gene>
<keyword evidence="1" id="KW-0472">Membrane</keyword>
<feature type="transmembrane region" description="Helical" evidence="1">
    <location>
        <begin position="99"/>
        <end position="123"/>
    </location>
</feature>
<dbReference type="Proteomes" id="UP000287651">
    <property type="component" value="Unassembled WGS sequence"/>
</dbReference>
<protein>
    <submittedName>
        <fullName evidence="2">Uncharacterized protein</fullName>
    </submittedName>
</protein>
<evidence type="ECO:0000313" key="2">
    <source>
        <dbReference type="EMBL" id="RRT44884.1"/>
    </source>
</evidence>
<name>A0A426XZJ9_ENSVE</name>
<keyword evidence="1" id="KW-1133">Transmembrane helix</keyword>
<accession>A0A426XZJ9</accession>
<proteinExistence type="predicted"/>
<feature type="transmembrane region" description="Helical" evidence="1">
    <location>
        <begin position="55"/>
        <end position="79"/>
    </location>
</feature>